<keyword evidence="4" id="KW-1185">Reference proteome</keyword>
<dbReference type="EMBL" id="BNCP01000033">
    <property type="protein sequence ID" value="GIL85606.1"/>
    <property type="molecule type" value="Genomic_DNA"/>
</dbReference>
<sequence length="217" mass="22958">PTPSPKPPRPLPPPPPSPSPLPPPPRKAPSAPKAPTVPRSPRPSKPSGNDILAKKFPFSSCNAKDLTMSPYELSSIVGPVNSTETYHTYCFRIEASGAAVDGASPCAKMAINKIHFIVNRACAEEVPKAIRSATINGEAVFPFYSLKTWNGEVYGLMSVSSLTNTFPVTPAGGLYMCVNMDQSSTCSAPSGLCYGDSCVYTLMNADFTCCPVGQAPF</sequence>
<dbReference type="AlphaFoldDB" id="A0A8J4CLL6"/>
<dbReference type="OrthoDB" id="533316at2759"/>
<evidence type="ECO:0000259" key="2">
    <source>
        <dbReference type="Pfam" id="PF12499"/>
    </source>
</evidence>
<evidence type="ECO:0000313" key="3">
    <source>
        <dbReference type="EMBL" id="GIL85606.1"/>
    </source>
</evidence>
<feature type="non-terminal residue" evidence="3">
    <location>
        <position position="217"/>
    </location>
</feature>
<dbReference type="InterPro" id="IPR024616">
    <property type="entry name" value="Pherophorin"/>
</dbReference>
<reference evidence="3" key="1">
    <citation type="journal article" date="2021" name="Proc. Natl. Acad. Sci. U.S.A.">
        <title>Three genomes in the algal genus Volvox reveal the fate of a haploid sex-determining region after a transition to homothallism.</title>
        <authorList>
            <person name="Yamamoto K."/>
            <person name="Hamaji T."/>
            <person name="Kawai-Toyooka H."/>
            <person name="Matsuzaki R."/>
            <person name="Takahashi F."/>
            <person name="Nishimura Y."/>
            <person name="Kawachi M."/>
            <person name="Noguchi H."/>
            <person name="Minakuchi Y."/>
            <person name="Umen J.G."/>
            <person name="Toyoda A."/>
            <person name="Nozaki H."/>
        </authorList>
    </citation>
    <scope>NUCLEOTIDE SEQUENCE</scope>
    <source>
        <strain evidence="3">NIES-3786</strain>
    </source>
</reference>
<evidence type="ECO:0000313" key="4">
    <source>
        <dbReference type="Proteomes" id="UP000747110"/>
    </source>
</evidence>
<comment type="caution">
    <text evidence="3">The sequence shown here is derived from an EMBL/GenBank/DDBJ whole genome shotgun (WGS) entry which is preliminary data.</text>
</comment>
<protein>
    <recommendedName>
        <fullName evidence="2">Pherophorin domain-containing protein</fullName>
    </recommendedName>
</protein>
<name>A0A8J4CLL6_9CHLO</name>
<accession>A0A8J4CLL6</accession>
<gene>
    <name evidence="3" type="ORF">Vretifemale_14146</name>
</gene>
<dbReference type="Proteomes" id="UP000747110">
    <property type="component" value="Unassembled WGS sequence"/>
</dbReference>
<feature type="region of interest" description="Disordered" evidence="1">
    <location>
        <begin position="1"/>
        <end position="52"/>
    </location>
</feature>
<evidence type="ECO:0000256" key="1">
    <source>
        <dbReference type="SAM" id="MobiDB-lite"/>
    </source>
</evidence>
<feature type="domain" description="Pherophorin" evidence="2">
    <location>
        <begin position="56"/>
        <end position="211"/>
    </location>
</feature>
<dbReference type="Pfam" id="PF12499">
    <property type="entry name" value="DUF3707"/>
    <property type="match status" value="1"/>
</dbReference>
<organism evidence="3 4">
    <name type="scientific">Volvox reticuliferus</name>
    <dbReference type="NCBI Taxonomy" id="1737510"/>
    <lineage>
        <taxon>Eukaryota</taxon>
        <taxon>Viridiplantae</taxon>
        <taxon>Chlorophyta</taxon>
        <taxon>core chlorophytes</taxon>
        <taxon>Chlorophyceae</taxon>
        <taxon>CS clade</taxon>
        <taxon>Chlamydomonadales</taxon>
        <taxon>Volvocaceae</taxon>
        <taxon>Volvox</taxon>
    </lineage>
</organism>
<feature type="compositionally biased region" description="Pro residues" evidence="1">
    <location>
        <begin position="1"/>
        <end position="27"/>
    </location>
</feature>
<proteinExistence type="predicted"/>